<organism evidence="5 6">
    <name type="scientific">Pseudomonas syringae pv. pisi str. 1704B</name>
    <dbReference type="NCBI Taxonomy" id="629263"/>
    <lineage>
        <taxon>Bacteria</taxon>
        <taxon>Pseudomonadati</taxon>
        <taxon>Pseudomonadota</taxon>
        <taxon>Gammaproteobacteria</taxon>
        <taxon>Pseudomonadales</taxon>
        <taxon>Pseudomonadaceae</taxon>
        <taxon>Pseudomonas</taxon>
        <taxon>Pseudomonas syringae</taxon>
    </lineage>
</organism>
<protein>
    <submittedName>
        <fullName evidence="5">Xylulokinase</fullName>
    </submittedName>
</protein>
<name>F3GEP6_PSESJ</name>
<dbReference type="GO" id="GO:0005975">
    <property type="term" value="P:carbohydrate metabolic process"/>
    <property type="evidence" value="ECO:0007669"/>
    <property type="project" value="InterPro"/>
</dbReference>
<evidence type="ECO:0000313" key="6">
    <source>
        <dbReference type="Proteomes" id="UP000004986"/>
    </source>
</evidence>
<dbReference type="Pfam" id="PF00370">
    <property type="entry name" value="FGGY_N"/>
    <property type="match status" value="1"/>
</dbReference>
<dbReference type="EMBL" id="AEAI01001328">
    <property type="protein sequence ID" value="EGH45546.1"/>
    <property type="molecule type" value="Genomic_DNA"/>
</dbReference>
<proteinExistence type="inferred from homology"/>
<evidence type="ECO:0000259" key="4">
    <source>
        <dbReference type="Pfam" id="PF00370"/>
    </source>
</evidence>
<dbReference type="AlphaFoldDB" id="F3GEP6"/>
<dbReference type="HOGENOM" id="CLU_2525060_0_0_6"/>
<feature type="domain" description="Carbohydrate kinase FGGY N-terminal" evidence="4">
    <location>
        <begin position="1"/>
        <end position="64"/>
    </location>
</feature>
<comment type="caution">
    <text evidence="5">The sequence shown here is derived from an EMBL/GenBank/DDBJ whole genome shotgun (WGS) entry which is preliminary data.</text>
</comment>
<sequence length="84" mass="9014">MFLGIDCGTQGTKVLVLDTERGTVLGEGSAPHSLISDHNGRREQDVQQWLDALQQATRDALAAAGAFPASRFRASASRASNMVW</sequence>
<evidence type="ECO:0000256" key="2">
    <source>
        <dbReference type="ARBA" id="ARBA00022679"/>
    </source>
</evidence>
<keyword evidence="6" id="KW-1185">Reference proteome</keyword>
<dbReference type="Proteomes" id="UP000004986">
    <property type="component" value="Unassembled WGS sequence"/>
</dbReference>
<dbReference type="InterPro" id="IPR050406">
    <property type="entry name" value="FGGY_Carb_Kinase"/>
</dbReference>
<dbReference type="BioCyc" id="PSYR629263:G11X0-4563-MONOMER"/>
<dbReference type="GO" id="GO:0016301">
    <property type="term" value="F:kinase activity"/>
    <property type="evidence" value="ECO:0007669"/>
    <property type="project" value="UniProtKB-KW"/>
</dbReference>
<dbReference type="SUPFAM" id="SSF53067">
    <property type="entry name" value="Actin-like ATPase domain"/>
    <property type="match status" value="1"/>
</dbReference>
<dbReference type="InterPro" id="IPR018484">
    <property type="entry name" value="FGGY_N"/>
</dbReference>
<accession>F3GEP6</accession>
<dbReference type="InterPro" id="IPR043129">
    <property type="entry name" value="ATPase_NBD"/>
</dbReference>
<dbReference type="Gene3D" id="3.30.420.40">
    <property type="match status" value="1"/>
</dbReference>
<comment type="similarity">
    <text evidence="1">Belongs to the FGGY kinase family.</text>
</comment>
<evidence type="ECO:0000313" key="5">
    <source>
        <dbReference type="EMBL" id="EGH45546.1"/>
    </source>
</evidence>
<evidence type="ECO:0000256" key="1">
    <source>
        <dbReference type="ARBA" id="ARBA00009156"/>
    </source>
</evidence>
<dbReference type="PANTHER" id="PTHR43095">
    <property type="entry name" value="SUGAR KINASE"/>
    <property type="match status" value="1"/>
</dbReference>
<dbReference type="PATRIC" id="fig|629263.4.peg.4188"/>
<keyword evidence="3 5" id="KW-0418">Kinase</keyword>
<gene>
    <name evidence="5" type="ORF">PSYPI_25864</name>
</gene>
<dbReference type="PANTHER" id="PTHR43095:SF5">
    <property type="entry name" value="XYLULOSE KINASE"/>
    <property type="match status" value="1"/>
</dbReference>
<keyword evidence="2" id="KW-0808">Transferase</keyword>
<reference evidence="5 6" key="1">
    <citation type="journal article" date="2011" name="PLoS Pathog.">
        <title>Dynamic evolution of pathogenicity revealed by sequencing and comparative genomics of 19 Pseudomonas syringae isolates.</title>
        <authorList>
            <person name="Baltrus D.A."/>
            <person name="Nishimura M.T."/>
            <person name="Romanchuk A."/>
            <person name="Chang J.H."/>
            <person name="Mukhtar M.S."/>
            <person name="Cherkis K."/>
            <person name="Roach J."/>
            <person name="Grant S.R."/>
            <person name="Jones C.D."/>
            <person name="Dangl J.L."/>
        </authorList>
    </citation>
    <scope>NUCLEOTIDE SEQUENCE [LARGE SCALE GENOMIC DNA]</scope>
    <source>
        <strain evidence="5 6">1704B</strain>
    </source>
</reference>
<evidence type="ECO:0000256" key="3">
    <source>
        <dbReference type="ARBA" id="ARBA00022777"/>
    </source>
</evidence>